<evidence type="ECO:0000256" key="1">
    <source>
        <dbReference type="SAM" id="MobiDB-lite"/>
    </source>
</evidence>
<dbReference type="Pfam" id="PF05553">
    <property type="entry name" value="DUF761"/>
    <property type="match status" value="1"/>
</dbReference>
<dbReference type="PANTHER" id="PTHR34059">
    <property type="entry name" value="EXPRESSED PROTEIN"/>
    <property type="match status" value="1"/>
</dbReference>
<keyword evidence="2" id="KW-1133">Transmembrane helix</keyword>
<dbReference type="Proteomes" id="UP000250235">
    <property type="component" value="Unassembled WGS sequence"/>
</dbReference>
<gene>
    <name evidence="3" type="ORF">F511_07589</name>
</gene>
<feature type="compositionally biased region" description="Low complexity" evidence="1">
    <location>
        <begin position="241"/>
        <end position="255"/>
    </location>
</feature>
<dbReference type="AlphaFoldDB" id="A0A2Z7D227"/>
<reference evidence="3 4" key="1">
    <citation type="journal article" date="2015" name="Proc. Natl. Acad. Sci. U.S.A.">
        <title>The resurrection genome of Boea hygrometrica: A blueprint for survival of dehydration.</title>
        <authorList>
            <person name="Xiao L."/>
            <person name="Yang G."/>
            <person name="Zhang L."/>
            <person name="Yang X."/>
            <person name="Zhao S."/>
            <person name="Ji Z."/>
            <person name="Zhou Q."/>
            <person name="Hu M."/>
            <person name="Wang Y."/>
            <person name="Chen M."/>
            <person name="Xu Y."/>
            <person name="Jin H."/>
            <person name="Xiao X."/>
            <person name="Hu G."/>
            <person name="Bao F."/>
            <person name="Hu Y."/>
            <person name="Wan P."/>
            <person name="Li L."/>
            <person name="Deng X."/>
            <person name="Kuang T."/>
            <person name="Xiang C."/>
            <person name="Zhu J.K."/>
            <person name="Oliver M.J."/>
            <person name="He Y."/>
        </authorList>
    </citation>
    <scope>NUCLEOTIDE SEQUENCE [LARGE SCALE GENOMIC DNA]</scope>
    <source>
        <strain evidence="4">cv. XS01</strain>
    </source>
</reference>
<keyword evidence="4" id="KW-1185">Reference proteome</keyword>
<keyword evidence="2" id="KW-0472">Membrane</keyword>
<feature type="transmembrane region" description="Helical" evidence="2">
    <location>
        <begin position="32"/>
        <end position="53"/>
    </location>
</feature>
<protein>
    <submittedName>
        <fullName evidence="3">Hydroxyproline-rich glycoprotein family protein</fullName>
    </submittedName>
</protein>
<dbReference type="PANTHER" id="PTHR34059:SF1">
    <property type="entry name" value="EXPRESSED PROTEIN"/>
    <property type="match status" value="1"/>
</dbReference>
<feature type="region of interest" description="Disordered" evidence="1">
    <location>
        <begin position="239"/>
        <end position="475"/>
    </location>
</feature>
<dbReference type="OrthoDB" id="1080706at2759"/>
<organism evidence="3 4">
    <name type="scientific">Dorcoceras hygrometricum</name>
    <dbReference type="NCBI Taxonomy" id="472368"/>
    <lineage>
        <taxon>Eukaryota</taxon>
        <taxon>Viridiplantae</taxon>
        <taxon>Streptophyta</taxon>
        <taxon>Embryophyta</taxon>
        <taxon>Tracheophyta</taxon>
        <taxon>Spermatophyta</taxon>
        <taxon>Magnoliopsida</taxon>
        <taxon>eudicotyledons</taxon>
        <taxon>Gunneridae</taxon>
        <taxon>Pentapetalae</taxon>
        <taxon>asterids</taxon>
        <taxon>lamiids</taxon>
        <taxon>Lamiales</taxon>
        <taxon>Gesneriaceae</taxon>
        <taxon>Didymocarpoideae</taxon>
        <taxon>Trichosporeae</taxon>
        <taxon>Loxocarpinae</taxon>
        <taxon>Dorcoceras</taxon>
    </lineage>
</organism>
<dbReference type="InterPro" id="IPR008480">
    <property type="entry name" value="DUF761_pln"/>
</dbReference>
<name>A0A2Z7D227_9LAMI</name>
<evidence type="ECO:0000256" key="2">
    <source>
        <dbReference type="SAM" id="Phobius"/>
    </source>
</evidence>
<feature type="compositionally biased region" description="Basic and acidic residues" evidence="1">
    <location>
        <begin position="421"/>
        <end position="432"/>
    </location>
</feature>
<feature type="compositionally biased region" description="Basic and acidic residues" evidence="1">
    <location>
        <begin position="322"/>
        <end position="336"/>
    </location>
</feature>
<feature type="compositionally biased region" description="Basic and acidic residues" evidence="1">
    <location>
        <begin position="367"/>
        <end position="379"/>
    </location>
</feature>
<dbReference type="EMBL" id="KQ990519">
    <property type="protein sequence ID" value="KZV53295.1"/>
    <property type="molecule type" value="Genomic_DNA"/>
</dbReference>
<feature type="compositionally biased region" description="Pro residues" evidence="1">
    <location>
        <begin position="338"/>
        <end position="348"/>
    </location>
</feature>
<feature type="compositionally biased region" description="Low complexity" evidence="1">
    <location>
        <begin position="349"/>
        <end position="359"/>
    </location>
</feature>
<evidence type="ECO:0000313" key="4">
    <source>
        <dbReference type="Proteomes" id="UP000250235"/>
    </source>
</evidence>
<accession>A0A2Z7D227</accession>
<evidence type="ECO:0000313" key="3">
    <source>
        <dbReference type="EMBL" id="KZV53295.1"/>
    </source>
</evidence>
<proteinExistence type="predicted"/>
<sequence length="510" mass="57066">MADADSQTLKSQKGAREISSDQASTSKFFNHFLYKAGIVVVFFVLLPFFPSQAPEFISQTINARSWELLQLVFVGIAVSYGLFSKKNDGAEKDNSLNFDNAHSYVSKLLQVSSVFDDEAENQTVIDENKVETWNSQYFRGEPVVLVAKDSSGFTEEKGSRPGTSQKPLLLPVRSLKQRVFDPKEVDLVDGLGEKKGSFNRTSSKRCITNSRKSRIGDFDGLKSENLEGGKKENAFLIPPISRISRNGNSEGSGSETLEGKMEESVVFRSPIPWRSRSGRMEMKENEYEDSESNLLESRSFKSSRPNSSPKKLSPSPSFSSESHAKNGEDVARKKDFSSPPPAPPPPSLPKLFLSKSKSSTFIDDEVSSEKVMRRSERSLPLEQLSESALEQHSRRMNPSPELRAKSVRTFRTNDQLANHMKFPEEENHEFNEKASTQPTHEESEVETEDDSLEGRSDNEETTVDDAVSDSGPDVDKKADEFIAKFREQIRLQRIESIRKLTIQHAGAGKA</sequence>
<feature type="compositionally biased region" description="Low complexity" evidence="1">
    <location>
        <begin position="296"/>
        <end position="321"/>
    </location>
</feature>
<keyword evidence="2" id="KW-0812">Transmembrane</keyword>